<feature type="transmembrane region" description="Helical" evidence="2">
    <location>
        <begin position="361"/>
        <end position="382"/>
    </location>
</feature>
<feature type="compositionally biased region" description="Basic and acidic residues" evidence="1">
    <location>
        <begin position="1"/>
        <end position="12"/>
    </location>
</feature>
<feature type="compositionally biased region" description="Low complexity" evidence="1">
    <location>
        <begin position="40"/>
        <end position="54"/>
    </location>
</feature>
<feature type="transmembrane region" description="Helical" evidence="2">
    <location>
        <begin position="322"/>
        <end position="341"/>
    </location>
</feature>
<evidence type="ECO:0000313" key="3">
    <source>
        <dbReference type="EMBL" id="CAG7734861.1"/>
    </source>
</evidence>
<feature type="transmembrane region" description="Helical" evidence="2">
    <location>
        <begin position="237"/>
        <end position="259"/>
    </location>
</feature>
<proteinExistence type="predicted"/>
<evidence type="ECO:0000313" key="4">
    <source>
        <dbReference type="Proteomes" id="UP000708208"/>
    </source>
</evidence>
<dbReference type="Proteomes" id="UP000708208">
    <property type="component" value="Unassembled WGS sequence"/>
</dbReference>
<reference evidence="3" key="1">
    <citation type="submission" date="2021-06" db="EMBL/GenBank/DDBJ databases">
        <authorList>
            <person name="Hodson N. C."/>
            <person name="Mongue J. A."/>
            <person name="Jaron S. K."/>
        </authorList>
    </citation>
    <scope>NUCLEOTIDE SEQUENCE</scope>
</reference>
<keyword evidence="2" id="KW-1133">Transmembrane helix</keyword>
<feature type="transmembrane region" description="Helical" evidence="2">
    <location>
        <begin position="500"/>
        <end position="519"/>
    </location>
</feature>
<sequence length="578" mass="65653">MVKSKKGIDRSGKITPYGSESSKNEDNDASADDASEPNTSSPKPSKPSSDTKVPGRGKKKKKVSVKKRIKKDKKPANRRLRDSIDDFVEENMKGLLRSDKDAKVNEVNPELDLLMEADSGQVAEGFSSAAFQKEKAAFVEHMLQNTAPIRYLLQVTGRFPFRGFTNGDGSITYSTALYRPEGLYFVIVSIVVIYFLFIGSFNLVDVMLNLTFGDGKNREEECQEERMFETTIIDRNIVAFASLWTALCHTTLTSVNLFFKRHYMAKYLSFWSLAAQIIHVDVSIGLLMYSRIVVAFYLVIMVVMTILSLVRISARAADLPSLFSILMFRLNFPCLLGRTIVMNEPEEKPFTFPKLHLIFEIISAVCLLFIFISSKVLILYFLHFCRMLTKAFKSWNARFHAVINFPDKFSQSAEGRTTYELLFKDHCTLLSLIEGTDRCFSTIVESYLALQLVSIILETYFVYRTAGYRSEQQAHSNVTAKDAWGGDFSKSPYFIRPFDYIPGIIIMLSNVLILIVILSEAGKISAVAKEGLEVIRRKTMMGRKSNQELWFTLSMYFSYTSQTQLSLQVWSSHGSRLR</sequence>
<accession>A0A8J2KZN7</accession>
<feature type="transmembrane region" description="Helical" evidence="2">
    <location>
        <begin position="268"/>
        <end position="286"/>
    </location>
</feature>
<dbReference type="AlphaFoldDB" id="A0A8J2KZN7"/>
<protein>
    <submittedName>
        <fullName evidence="3">Uncharacterized protein</fullName>
    </submittedName>
</protein>
<gene>
    <name evidence="3" type="ORF">AFUS01_LOCUS23224</name>
</gene>
<feature type="region of interest" description="Disordered" evidence="1">
    <location>
        <begin position="1"/>
        <end position="83"/>
    </location>
</feature>
<evidence type="ECO:0000256" key="2">
    <source>
        <dbReference type="SAM" id="Phobius"/>
    </source>
</evidence>
<keyword evidence="4" id="KW-1185">Reference proteome</keyword>
<feature type="transmembrane region" description="Helical" evidence="2">
    <location>
        <begin position="292"/>
        <end position="310"/>
    </location>
</feature>
<organism evidence="3 4">
    <name type="scientific">Allacma fusca</name>
    <dbReference type="NCBI Taxonomy" id="39272"/>
    <lineage>
        <taxon>Eukaryota</taxon>
        <taxon>Metazoa</taxon>
        <taxon>Ecdysozoa</taxon>
        <taxon>Arthropoda</taxon>
        <taxon>Hexapoda</taxon>
        <taxon>Collembola</taxon>
        <taxon>Symphypleona</taxon>
        <taxon>Sminthuridae</taxon>
        <taxon>Allacma</taxon>
    </lineage>
</organism>
<feature type="transmembrane region" description="Helical" evidence="2">
    <location>
        <begin position="183"/>
        <end position="204"/>
    </location>
</feature>
<feature type="transmembrane region" description="Helical" evidence="2">
    <location>
        <begin position="447"/>
        <end position="463"/>
    </location>
</feature>
<feature type="compositionally biased region" description="Basic residues" evidence="1">
    <location>
        <begin position="55"/>
        <end position="78"/>
    </location>
</feature>
<evidence type="ECO:0000256" key="1">
    <source>
        <dbReference type="SAM" id="MobiDB-lite"/>
    </source>
</evidence>
<dbReference type="EMBL" id="CAJVCH010277697">
    <property type="protein sequence ID" value="CAG7734861.1"/>
    <property type="molecule type" value="Genomic_DNA"/>
</dbReference>
<keyword evidence="2" id="KW-0472">Membrane</keyword>
<keyword evidence="2" id="KW-0812">Transmembrane</keyword>
<comment type="caution">
    <text evidence="3">The sequence shown here is derived from an EMBL/GenBank/DDBJ whole genome shotgun (WGS) entry which is preliminary data.</text>
</comment>
<name>A0A8J2KZN7_9HEXA</name>